<accession>A0A4D6NKW9</accession>
<evidence type="ECO:0000313" key="1">
    <source>
        <dbReference type="EMBL" id="QCE14443.1"/>
    </source>
</evidence>
<sequence>MRTRLGETLLAQARAPFAKTPKFSRLGGESYNHKQSIMLSLLGEYLSLERGVLSPNSWATRLSEPLEHNLHTSRSLA</sequence>
<dbReference type="AlphaFoldDB" id="A0A4D6NKW9"/>
<reference evidence="1 2" key="1">
    <citation type="submission" date="2019-04" db="EMBL/GenBank/DDBJ databases">
        <title>An improved genome assembly and genetic linkage map for asparagus bean, Vigna unguiculata ssp. sesquipedialis.</title>
        <authorList>
            <person name="Xia Q."/>
            <person name="Zhang R."/>
            <person name="Dong Y."/>
        </authorList>
    </citation>
    <scope>NUCLEOTIDE SEQUENCE [LARGE SCALE GENOMIC DNA]</scope>
    <source>
        <tissue evidence="1">Leaf</tissue>
    </source>
</reference>
<dbReference type="Proteomes" id="UP000501690">
    <property type="component" value="Linkage Group LG11"/>
</dbReference>
<evidence type="ECO:0000313" key="2">
    <source>
        <dbReference type="Proteomes" id="UP000501690"/>
    </source>
</evidence>
<organism evidence="1 2">
    <name type="scientific">Vigna unguiculata</name>
    <name type="common">Cowpea</name>
    <dbReference type="NCBI Taxonomy" id="3917"/>
    <lineage>
        <taxon>Eukaryota</taxon>
        <taxon>Viridiplantae</taxon>
        <taxon>Streptophyta</taxon>
        <taxon>Embryophyta</taxon>
        <taxon>Tracheophyta</taxon>
        <taxon>Spermatophyta</taxon>
        <taxon>Magnoliopsida</taxon>
        <taxon>eudicotyledons</taxon>
        <taxon>Gunneridae</taxon>
        <taxon>Pentapetalae</taxon>
        <taxon>rosids</taxon>
        <taxon>fabids</taxon>
        <taxon>Fabales</taxon>
        <taxon>Fabaceae</taxon>
        <taxon>Papilionoideae</taxon>
        <taxon>50 kb inversion clade</taxon>
        <taxon>NPAAA clade</taxon>
        <taxon>indigoferoid/millettioid clade</taxon>
        <taxon>Phaseoleae</taxon>
        <taxon>Vigna</taxon>
    </lineage>
</organism>
<proteinExistence type="predicted"/>
<gene>
    <name evidence="1" type="ORF">DEO72_LG11g1443</name>
</gene>
<name>A0A4D6NKW9_VIGUN</name>
<keyword evidence="2" id="KW-1185">Reference proteome</keyword>
<dbReference type="EMBL" id="CP039355">
    <property type="protein sequence ID" value="QCE14443.1"/>
    <property type="molecule type" value="Genomic_DNA"/>
</dbReference>
<protein>
    <submittedName>
        <fullName evidence="1">Uncharacterized protein</fullName>
    </submittedName>
</protein>